<accession>A0AC35GQC0</accession>
<dbReference type="Proteomes" id="UP000887580">
    <property type="component" value="Unplaced"/>
</dbReference>
<protein>
    <submittedName>
        <fullName evidence="2">Uncharacterized protein</fullName>
    </submittedName>
</protein>
<evidence type="ECO:0000313" key="1">
    <source>
        <dbReference type="Proteomes" id="UP000887580"/>
    </source>
</evidence>
<sequence length="112" mass="13141">MTFTEDDLRSVKSRQSPYNEQQNSSSPIQSETPPRTSTPKRTPTPTRLLTPPRVATPPVQKVIPFRPSTIERRLQINKILADEEREYQLRKNKNEETHLKEQLKHLEVCLFF</sequence>
<organism evidence="1 2">
    <name type="scientific">Panagrolaimus sp. PS1159</name>
    <dbReference type="NCBI Taxonomy" id="55785"/>
    <lineage>
        <taxon>Eukaryota</taxon>
        <taxon>Metazoa</taxon>
        <taxon>Ecdysozoa</taxon>
        <taxon>Nematoda</taxon>
        <taxon>Chromadorea</taxon>
        <taxon>Rhabditida</taxon>
        <taxon>Tylenchina</taxon>
        <taxon>Panagrolaimomorpha</taxon>
        <taxon>Panagrolaimoidea</taxon>
        <taxon>Panagrolaimidae</taxon>
        <taxon>Panagrolaimus</taxon>
    </lineage>
</organism>
<dbReference type="WBParaSite" id="PS1159_v2.g7577.t1">
    <property type="protein sequence ID" value="PS1159_v2.g7577.t1"/>
    <property type="gene ID" value="PS1159_v2.g7577"/>
</dbReference>
<name>A0AC35GQC0_9BILA</name>
<reference evidence="2" key="1">
    <citation type="submission" date="2022-11" db="UniProtKB">
        <authorList>
            <consortium name="WormBaseParasite"/>
        </authorList>
    </citation>
    <scope>IDENTIFICATION</scope>
</reference>
<evidence type="ECO:0000313" key="2">
    <source>
        <dbReference type="WBParaSite" id="PS1159_v2.g7577.t1"/>
    </source>
</evidence>
<proteinExistence type="predicted"/>